<dbReference type="AlphaFoldDB" id="A0A919PRL9"/>
<evidence type="ECO:0000313" key="2">
    <source>
        <dbReference type="Proteomes" id="UP000660611"/>
    </source>
</evidence>
<evidence type="ECO:0000313" key="1">
    <source>
        <dbReference type="EMBL" id="GIG47138.1"/>
    </source>
</evidence>
<name>A0A919PRL9_9ACTN</name>
<dbReference type="Proteomes" id="UP000660611">
    <property type="component" value="Unassembled WGS sequence"/>
</dbReference>
<accession>A0A919PRL9</accession>
<reference evidence="1" key="1">
    <citation type="submission" date="2021-01" db="EMBL/GenBank/DDBJ databases">
        <title>Whole genome shotgun sequence of Dactylosporangium siamense NBRC 106093.</title>
        <authorList>
            <person name="Komaki H."/>
            <person name="Tamura T."/>
        </authorList>
    </citation>
    <scope>NUCLEOTIDE SEQUENCE</scope>
    <source>
        <strain evidence="1">NBRC 106093</strain>
    </source>
</reference>
<protein>
    <submittedName>
        <fullName evidence="1">Uncharacterized protein</fullName>
    </submittedName>
</protein>
<dbReference type="EMBL" id="BONQ01000081">
    <property type="protein sequence ID" value="GIG47138.1"/>
    <property type="molecule type" value="Genomic_DNA"/>
</dbReference>
<comment type="caution">
    <text evidence="1">The sequence shown here is derived from an EMBL/GenBank/DDBJ whole genome shotgun (WGS) entry which is preliminary data.</text>
</comment>
<proteinExistence type="predicted"/>
<dbReference type="RefSeq" id="WP_203848876.1">
    <property type="nucleotide sequence ID" value="NZ_BAAAVW010000017.1"/>
</dbReference>
<organism evidence="1 2">
    <name type="scientific">Dactylosporangium siamense</name>
    <dbReference type="NCBI Taxonomy" id="685454"/>
    <lineage>
        <taxon>Bacteria</taxon>
        <taxon>Bacillati</taxon>
        <taxon>Actinomycetota</taxon>
        <taxon>Actinomycetes</taxon>
        <taxon>Micromonosporales</taxon>
        <taxon>Micromonosporaceae</taxon>
        <taxon>Dactylosporangium</taxon>
    </lineage>
</organism>
<sequence>MITFPLSAGIFVYANSYDELSLPQVQFHRSTLRRLSALDLWFWCMQDYLG</sequence>
<keyword evidence="2" id="KW-1185">Reference proteome</keyword>
<gene>
    <name evidence="1" type="ORF">Dsi01nite_051790</name>
</gene>